<dbReference type="Gene3D" id="2.40.30.10">
    <property type="entry name" value="Translation factors"/>
    <property type="match status" value="1"/>
</dbReference>
<dbReference type="GO" id="GO:0003924">
    <property type="term" value="F:GTPase activity"/>
    <property type="evidence" value="ECO:0007669"/>
    <property type="project" value="InterPro"/>
</dbReference>
<dbReference type="Proteomes" id="UP000502706">
    <property type="component" value="Chromosome"/>
</dbReference>
<dbReference type="InterPro" id="IPR009000">
    <property type="entry name" value="Transl_B-barrel_sf"/>
</dbReference>
<dbReference type="Gene3D" id="3.40.50.300">
    <property type="entry name" value="P-loop containing nucleotide triphosphate hydrolases"/>
    <property type="match status" value="1"/>
</dbReference>
<evidence type="ECO:0000256" key="3">
    <source>
        <dbReference type="ARBA" id="ARBA00022741"/>
    </source>
</evidence>
<dbReference type="SUPFAM" id="SSF50447">
    <property type="entry name" value="Translation proteins"/>
    <property type="match status" value="1"/>
</dbReference>
<evidence type="ECO:0000313" key="9">
    <source>
        <dbReference type="Proteomes" id="UP000502706"/>
    </source>
</evidence>
<evidence type="ECO:0000256" key="6">
    <source>
        <dbReference type="SAM" id="MobiDB-lite"/>
    </source>
</evidence>
<keyword evidence="3" id="KW-0547">Nucleotide-binding</keyword>
<gene>
    <name evidence="8" type="primary">selB</name>
    <name evidence="8" type="ORF">GBA65_06750</name>
</gene>
<dbReference type="Gene3D" id="1.10.10.10">
    <property type="entry name" value="Winged helix-like DNA-binding domain superfamily/Winged helix DNA-binding domain"/>
    <property type="match status" value="1"/>
</dbReference>
<dbReference type="SUPFAM" id="SSF46785">
    <property type="entry name" value="Winged helix' DNA-binding domain"/>
    <property type="match status" value="1"/>
</dbReference>
<dbReference type="GO" id="GO:0003723">
    <property type="term" value="F:RNA binding"/>
    <property type="evidence" value="ECO:0007669"/>
    <property type="project" value="InterPro"/>
</dbReference>
<dbReference type="InterPro" id="IPR004535">
    <property type="entry name" value="Transl_elong_SelB"/>
</dbReference>
<name>A0A6G8PVM5_9ACTN</name>
<dbReference type="GO" id="GO:0001514">
    <property type="term" value="P:selenocysteine incorporation"/>
    <property type="evidence" value="ECO:0007669"/>
    <property type="project" value="InterPro"/>
</dbReference>
<feature type="domain" description="Tr-type G" evidence="7">
    <location>
        <begin position="18"/>
        <end position="189"/>
    </location>
</feature>
<reference evidence="8 9" key="1">
    <citation type="submission" date="2019-10" db="EMBL/GenBank/DDBJ databases">
        <title>Rubrobacter sp nov SCSIO 52915 isolated from a deep-sea sediment in the South China Sea.</title>
        <authorList>
            <person name="Chen R.W."/>
        </authorList>
    </citation>
    <scope>NUCLEOTIDE SEQUENCE [LARGE SCALE GENOMIC DNA]</scope>
    <source>
        <strain evidence="8 9">SCSIO 52915</strain>
    </source>
</reference>
<dbReference type="EMBL" id="CP045121">
    <property type="protein sequence ID" value="QIN78258.1"/>
    <property type="molecule type" value="Genomic_DNA"/>
</dbReference>
<dbReference type="InterPro" id="IPR009001">
    <property type="entry name" value="Transl_elong_EF1A/Init_IF2_C"/>
</dbReference>
<dbReference type="InterPro" id="IPR036390">
    <property type="entry name" value="WH_DNA-bd_sf"/>
</dbReference>
<dbReference type="InterPro" id="IPR036388">
    <property type="entry name" value="WH-like_DNA-bd_sf"/>
</dbReference>
<accession>A0A6G8PVM5</accession>
<dbReference type="SUPFAM" id="SSF50465">
    <property type="entry name" value="EF-Tu/eEF-1alpha/eIF2-gamma C-terminal domain"/>
    <property type="match status" value="1"/>
</dbReference>
<dbReference type="CDD" id="cd15491">
    <property type="entry name" value="selB_III"/>
    <property type="match status" value="1"/>
</dbReference>
<sequence>MTRRRSSTRSGGSVDSRPISLTIGTAGHVDHGKTTLVRYMTGTDTDRLEEEHRRGISIVPGYAELTLPSGRRASLVDVPGHERFVKNMVAGSTGVDAFLLVVAADDGVMPQTREHLDVLRVLGVRRGVVALTKIDAVDEETAELAELDAAELLESVGLEAPILRVSGVTGEGVPELLAALDGLAVGEEKRAGALARLPVDRAFVLKGIGLVATGTLWSGEIRTGDTLFTSAGLRPRVRGVQNHGRPAEVARAGARTALDLVGVDADALEPGDVLLSNPVAPTRALDARVGLLEGAAPLKHGTRLRLYHGTRATNARLRLFDGAALQPGENAPARMVLEDELVVLPGDRFVLRSTSPQITIGGGTVLDAAPVGRRPEPGWLEALESGDATRVVPLALARSRGSGMTAEELSLVVPSGALNGGLAAVEDDPEIARLGELYAPAGEIKDARKRLMKALKKRAGERPESPELSVAEARTATGLDARLADALLSELTGQEIRVSETGVRLPDADEVPAELEKEAEEVLTALRAAGVEPPAMEATPALRLLLKRGSAVRLGEGLFGAREAADEILEEVKEACREGGELTLAAFRDRLGTTRKFAQAWLEYADAEDVTRRVGDARVLTRRYR</sequence>
<dbReference type="GO" id="GO:0003746">
    <property type="term" value="F:translation elongation factor activity"/>
    <property type="evidence" value="ECO:0007669"/>
    <property type="project" value="UniProtKB-KW"/>
</dbReference>
<dbReference type="NCBIfam" id="TIGR00475">
    <property type="entry name" value="selB"/>
    <property type="match status" value="1"/>
</dbReference>
<dbReference type="InterPro" id="IPR027417">
    <property type="entry name" value="P-loop_NTPase"/>
</dbReference>
<dbReference type="InterPro" id="IPR057335">
    <property type="entry name" value="Beta-barrel_SelB"/>
</dbReference>
<evidence type="ECO:0000256" key="2">
    <source>
        <dbReference type="ARBA" id="ARBA00022490"/>
    </source>
</evidence>
<keyword evidence="5" id="KW-0342">GTP-binding</keyword>
<dbReference type="InterPro" id="IPR000795">
    <property type="entry name" value="T_Tr_GTP-bd_dom"/>
</dbReference>
<feature type="region of interest" description="Disordered" evidence="6">
    <location>
        <begin position="1"/>
        <end position="20"/>
    </location>
</feature>
<evidence type="ECO:0000256" key="1">
    <source>
        <dbReference type="ARBA" id="ARBA00004496"/>
    </source>
</evidence>
<dbReference type="PANTHER" id="PTHR43721:SF22">
    <property type="entry name" value="ELONGATION FACTOR TU, MITOCHONDRIAL"/>
    <property type="match status" value="1"/>
</dbReference>
<dbReference type="InterPro" id="IPR050055">
    <property type="entry name" value="EF-Tu_GTPase"/>
</dbReference>
<dbReference type="PANTHER" id="PTHR43721">
    <property type="entry name" value="ELONGATION FACTOR TU-RELATED"/>
    <property type="match status" value="1"/>
</dbReference>
<dbReference type="KEGG" id="rmar:GBA65_06750"/>
<keyword evidence="4" id="KW-0648">Protein biosynthesis</keyword>
<dbReference type="CDD" id="cd04171">
    <property type="entry name" value="SelB"/>
    <property type="match status" value="1"/>
</dbReference>
<dbReference type="PROSITE" id="PS51722">
    <property type="entry name" value="G_TR_2"/>
    <property type="match status" value="1"/>
</dbReference>
<dbReference type="Gene3D" id="1.10.10.2770">
    <property type="match status" value="1"/>
</dbReference>
<dbReference type="PRINTS" id="PR00315">
    <property type="entry name" value="ELONGATNFCT"/>
</dbReference>
<comment type="subcellular location">
    <subcellularLocation>
        <location evidence="1">Cytoplasm</location>
    </subcellularLocation>
</comment>
<dbReference type="InterPro" id="IPR015191">
    <property type="entry name" value="SelB_WHD4"/>
</dbReference>
<dbReference type="Pfam" id="PF09107">
    <property type="entry name" value="WHD_3rd_SelB"/>
    <property type="match status" value="1"/>
</dbReference>
<evidence type="ECO:0000256" key="5">
    <source>
        <dbReference type="ARBA" id="ARBA00023134"/>
    </source>
</evidence>
<evidence type="ECO:0000256" key="4">
    <source>
        <dbReference type="ARBA" id="ARBA00022917"/>
    </source>
</evidence>
<dbReference type="Pfam" id="PF25461">
    <property type="entry name" value="Beta-barrel_SelB"/>
    <property type="match status" value="1"/>
</dbReference>
<dbReference type="SUPFAM" id="SSF52540">
    <property type="entry name" value="P-loop containing nucleoside triphosphate hydrolases"/>
    <property type="match status" value="1"/>
</dbReference>
<evidence type="ECO:0000259" key="7">
    <source>
        <dbReference type="PROSITE" id="PS51722"/>
    </source>
</evidence>
<proteinExistence type="predicted"/>
<dbReference type="AlphaFoldDB" id="A0A6G8PVM5"/>
<dbReference type="GO" id="GO:0005829">
    <property type="term" value="C:cytosol"/>
    <property type="evidence" value="ECO:0007669"/>
    <property type="project" value="TreeGrafter"/>
</dbReference>
<dbReference type="Pfam" id="PF00009">
    <property type="entry name" value="GTP_EFTU"/>
    <property type="match status" value="1"/>
</dbReference>
<keyword evidence="2" id="KW-0963">Cytoplasm</keyword>
<organism evidence="8 9">
    <name type="scientific">Rubrobacter marinus</name>
    <dbReference type="NCBI Taxonomy" id="2653852"/>
    <lineage>
        <taxon>Bacteria</taxon>
        <taxon>Bacillati</taxon>
        <taxon>Actinomycetota</taxon>
        <taxon>Rubrobacteria</taxon>
        <taxon>Rubrobacterales</taxon>
        <taxon>Rubrobacteraceae</taxon>
        <taxon>Rubrobacter</taxon>
    </lineage>
</organism>
<protein>
    <submittedName>
        <fullName evidence="8">Selenocysteine-specific translation elongation factor</fullName>
    </submittedName>
</protein>
<keyword evidence="8" id="KW-0251">Elongation factor</keyword>
<evidence type="ECO:0000313" key="8">
    <source>
        <dbReference type="EMBL" id="QIN78258.1"/>
    </source>
</evidence>
<keyword evidence="9" id="KW-1185">Reference proteome</keyword>
<dbReference type="GO" id="GO:0005525">
    <property type="term" value="F:GTP binding"/>
    <property type="evidence" value="ECO:0007669"/>
    <property type="project" value="UniProtKB-KW"/>
</dbReference>